<dbReference type="Proteomes" id="UP000253562">
    <property type="component" value="Unassembled WGS sequence"/>
</dbReference>
<name>A0A368KVC5_9BACT</name>
<gene>
    <name evidence="4" type="ORF">DTL42_04345</name>
</gene>
<dbReference type="OrthoDB" id="9791543at2"/>
<dbReference type="EMBL" id="QPEX01000010">
    <property type="protein sequence ID" value="RCS54383.1"/>
    <property type="molecule type" value="Genomic_DNA"/>
</dbReference>
<evidence type="ECO:0000313" key="4">
    <source>
        <dbReference type="EMBL" id="RCS54383.1"/>
    </source>
</evidence>
<dbReference type="InterPro" id="IPR027417">
    <property type="entry name" value="P-loop_NTPase"/>
</dbReference>
<dbReference type="Pfam" id="PF06414">
    <property type="entry name" value="Zeta_toxin"/>
    <property type="match status" value="1"/>
</dbReference>
<evidence type="ECO:0000256" key="2">
    <source>
        <dbReference type="ARBA" id="ARBA00022840"/>
    </source>
</evidence>
<keyword evidence="1" id="KW-0547">Nucleotide-binding</keyword>
<accession>A0A368KVC5</accession>
<dbReference type="Gene3D" id="3.40.50.300">
    <property type="entry name" value="P-loop containing nucleotide triphosphate hydrolases"/>
    <property type="match status" value="1"/>
</dbReference>
<dbReference type="GO" id="GO:0016301">
    <property type="term" value="F:kinase activity"/>
    <property type="evidence" value="ECO:0007669"/>
    <property type="project" value="InterPro"/>
</dbReference>
<feature type="domain" description="Zeta toxin" evidence="3">
    <location>
        <begin position="54"/>
        <end position="164"/>
    </location>
</feature>
<keyword evidence="2" id="KW-0067">ATP-binding</keyword>
<dbReference type="GO" id="GO:0005524">
    <property type="term" value="F:ATP binding"/>
    <property type="evidence" value="ECO:0007669"/>
    <property type="project" value="UniProtKB-KW"/>
</dbReference>
<evidence type="ECO:0000313" key="5">
    <source>
        <dbReference type="Proteomes" id="UP000253562"/>
    </source>
</evidence>
<dbReference type="PANTHER" id="PTHR39206">
    <property type="entry name" value="SLL8004 PROTEIN"/>
    <property type="match status" value="1"/>
</dbReference>
<dbReference type="RefSeq" id="WP_114367450.1">
    <property type="nucleotide sequence ID" value="NZ_QPEX01000010.1"/>
</dbReference>
<sequence length="196" mass="21592">MSEPHRLQLGQPPHLLAIAGPNGAGKTTFYHSFIADTGFRLVNADVLAKQLGLTPYAAANVAAGIRKQLVKRKESFAFETVFSDPAGEKVQFLIDAAEAGYDVTLCFIGLASAKLSETRVAMRVSQGGHDIPADKLKARYPRTMKNLKQAIEKLERVIVYDQSDLQNPFRCLARFEQGQPVFLAQSLPSWFLSANR</sequence>
<dbReference type="AlphaFoldDB" id="A0A368KVC5"/>
<comment type="caution">
    <text evidence="4">The sequence shown here is derived from an EMBL/GenBank/DDBJ whole genome shotgun (WGS) entry which is preliminary data.</text>
</comment>
<dbReference type="SUPFAM" id="SSF52540">
    <property type="entry name" value="P-loop containing nucleoside triphosphate hydrolases"/>
    <property type="match status" value="1"/>
</dbReference>
<evidence type="ECO:0000256" key="1">
    <source>
        <dbReference type="ARBA" id="ARBA00022741"/>
    </source>
</evidence>
<proteinExistence type="predicted"/>
<protein>
    <recommendedName>
        <fullName evidence="3">Zeta toxin domain-containing protein</fullName>
    </recommendedName>
</protein>
<dbReference type="InterPro" id="IPR010488">
    <property type="entry name" value="Zeta_toxin_domain"/>
</dbReference>
<organism evidence="4 5">
    <name type="scientific">Bremerella cremea</name>
    <dbReference type="NCBI Taxonomy" id="1031537"/>
    <lineage>
        <taxon>Bacteria</taxon>
        <taxon>Pseudomonadati</taxon>
        <taxon>Planctomycetota</taxon>
        <taxon>Planctomycetia</taxon>
        <taxon>Pirellulales</taxon>
        <taxon>Pirellulaceae</taxon>
        <taxon>Bremerella</taxon>
    </lineage>
</organism>
<reference evidence="4 5" key="1">
    <citation type="submission" date="2018-07" db="EMBL/GenBank/DDBJ databases">
        <title>Comparative genomes isolates from brazilian mangrove.</title>
        <authorList>
            <person name="De Araujo J.E."/>
            <person name="Taketani R.G."/>
            <person name="Silva M.C.P."/>
            <person name="Lourenco M.V."/>
            <person name="Oliveira V.M."/>
            <person name="Andreote F.D."/>
        </authorList>
    </citation>
    <scope>NUCLEOTIDE SEQUENCE [LARGE SCALE GENOMIC DNA]</scope>
    <source>
        <strain evidence="4 5">HEX PRIS-MGV</strain>
    </source>
</reference>
<dbReference type="PANTHER" id="PTHR39206:SF1">
    <property type="entry name" value="SLL8004 PROTEIN"/>
    <property type="match status" value="1"/>
</dbReference>
<evidence type="ECO:0000259" key="3">
    <source>
        <dbReference type="Pfam" id="PF06414"/>
    </source>
</evidence>